<dbReference type="EMBL" id="JAEHFW010000001">
    <property type="protein sequence ID" value="MBK0378546.1"/>
    <property type="molecule type" value="Genomic_DNA"/>
</dbReference>
<evidence type="ECO:0000259" key="8">
    <source>
        <dbReference type="Pfam" id="PF07715"/>
    </source>
</evidence>
<keyword evidence="2 7" id="KW-0813">Transport</keyword>
<dbReference type="SUPFAM" id="SSF56935">
    <property type="entry name" value="Porins"/>
    <property type="match status" value="1"/>
</dbReference>
<dbReference type="NCBIfam" id="TIGR04057">
    <property type="entry name" value="SusC_RagA_signa"/>
    <property type="match status" value="1"/>
</dbReference>
<accession>A0A934UM57</accession>
<dbReference type="Pfam" id="PF07715">
    <property type="entry name" value="Plug"/>
    <property type="match status" value="1"/>
</dbReference>
<evidence type="ECO:0000256" key="4">
    <source>
        <dbReference type="ARBA" id="ARBA00022692"/>
    </source>
</evidence>
<keyword evidence="5 7" id="KW-0472">Membrane</keyword>
<evidence type="ECO:0000313" key="9">
    <source>
        <dbReference type="EMBL" id="MBK0378546.1"/>
    </source>
</evidence>
<dbReference type="RefSeq" id="WP_200064475.1">
    <property type="nucleotide sequence ID" value="NZ_JAEHFW010000001.1"/>
</dbReference>
<dbReference type="InterPro" id="IPR023997">
    <property type="entry name" value="TonB-dep_OMP_SusC/RagA_CS"/>
</dbReference>
<comment type="subcellular location">
    <subcellularLocation>
        <location evidence="1 7">Cell outer membrane</location>
        <topology evidence="1 7">Multi-pass membrane protein</topology>
    </subcellularLocation>
</comment>
<comment type="caution">
    <text evidence="9">The sequence shown here is derived from an EMBL/GenBank/DDBJ whole genome shotgun (WGS) entry which is preliminary data.</text>
</comment>
<dbReference type="InterPro" id="IPR012910">
    <property type="entry name" value="Plug_dom"/>
</dbReference>
<keyword evidence="3 7" id="KW-1134">Transmembrane beta strand</keyword>
<name>A0A934UM57_9SPHI</name>
<dbReference type="InterPro" id="IPR036942">
    <property type="entry name" value="Beta-barrel_TonB_sf"/>
</dbReference>
<reference evidence="9" key="1">
    <citation type="submission" date="2020-12" db="EMBL/GenBank/DDBJ databases">
        <title>Bacterial novel species Mucilaginibacter sp. SD-g isolated from soil.</title>
        <authorList>
            <person name="Jung H.-Y."/>
        </authorList>
    </citation>
    <scope>NUCLEOTIDE SEQUENCE</scope>
    <source>
        <strain evidence="9">SD-g</strain>
    </source>
</reference>
<evidence type="ECO:0000256" key="5">
    <source>
        <dbReference type="ARBA" id="ARBA00023136"/>
    </source>
</evidence>
<keyword evidence="4 7" id="KW-0812">Transmembrane</keyword>
<dbReference type="Gene3D" id="2.40.170.20">
    <property type="entry name" value="TonB-dependent receptor, beta-barrel domain"/>
    <property type="match status" value="1"/>
</dbReference>
<comment type="similarity">
    <text evidence="7">Belongs to the TonB-dependent receptor family.</text>
</comment>
<protein>
    <submittedName>
        <fullName evidence="9">SusC/RagA family TonB-linked outer membrane protein</fullName>
    </submittedName>
</protein>
<keyword evidence="6 7" id="KW-0998">Cell outer membrane</keyword>
<dbReference type="AlphaFoldDB" id="A0A934UM57"/>
<keyword evidence="10" id="KW-1185">Reference proteome</keyword>
<dbReference type="InterPro" id="IPR008969">
    <property type="entry name" value="CarboxyPept-like_regulatory"/>
</dbReference>
<evidence type="ECO:0000256" key="3">
    <source>
        <dbReference type="ARBA" id="ARBA00022452"/>
    </source>
</evidence>
<dbReference type="InterPro" id="IPR037066">
    <property type="entry name" value="Plug_dom_sf"/>
</dbReference>
<evidence type="ECO:0000256" key="6">
    <source>
        <dbReference type="ARBA" id="ARBA00023237"/>
    </source>
</evidence>
<dbReference type="InterPro" id="IPR039426">
    <property type="entry name" value="TonB-dep_rcpt-like"/>
</dbReference>
<dbReference type="Gene3D" id="2.170.130.10">
    <property type="entry name" value="TonB-dependent receptor, plug domain"/>
    <property type="match status" value="1"/>
</dbReference>
<organism evidence="9 10">
    <name type="scientific">Mucilaginibacter segetis</name>
    <dbReference type="NCBI Taxonomy" id="2793071"/>
    <lineage>
        <taxon>Bacteria</taxon>
        <taxon>Pseudomonadati</taxon>
        <taxon>Bacteroidota</taxon>
        <taxon>Sphingobacteriia</taxon>
        <taxon>Sphingobacteriales</taxon>
        <taxon>Sphingobacteriaceae</taxon>
        <taxon>Mucilaginibacter</taxon>
    </lineage>
</organism>
<evidence type="ECO:0000256" key="2">
    <source>
        <dbReference type="ARBA" id="ARBA00022448"/>
    </source>
</evidence>
<evidence type="ECO:0000256" key="1">
    <source>
        <dbReference type="ARBA" id="ARBA00004571"/>
    </source>
</evidence>
<dbReference type="NCBIfam" id="TIGR04056">
    <property type="entry name" value="OMP_RagA_SusC"/>
    <property type="match status" value="1"/>
</dbReference>
<proteinExistence type="inferred from homology"/>
<dbReference type="SUPFAM" id="SSF49464">
    <property type="entry name" value="Carboxypeptidase regulatory domain-like"/>
    <property type="match status" value="1"/>
</dbReference>
<evidence type="ECO:0000313" key="10">
    <source>
        <dbReference type="Proteomes" id="UP000613193"/>
    </source>
</evidence>
<gene>
    <name evidence="9" type="ORF">I5M19_04460</name>
</gene>
<dbReference type="Proteomes" id="UP000613193">
    <property type="component" value="Unassembled WGS sequence"/>
</dbReference>
<dbReference type="InterPro" id="IPR023996">
    <property type="entry name" value="TonB-dep_OMP_SusC/RagA"/>
</dbReference>
<dbReference type="Pfam" id="PF13715">
    <property type="entry name" value="CarbopepD_reg_2"/>
    <property type="match status" value="1"/>
</dbReference>
<sequence>MKRYLLIFLLTAGLFDMSRLSAQNIRPVYGEVRGAQHEPITGAGLRFALSKSSSMTDSTGRFTIMMRMAADTLIISHVGYTTLRIPLSMNSRLPLLVELQPYTEQLNEVLISTGYQEIPRERATGSFYHLDKELIGSRNTPDLISRLNGLTSSLLVDNHFPAQPTVQVRGLNTLNYANAAPLIVLDNFPYAGDISNINPNDIESITLLKDAAASSIWGARAGNGVIVITTRHARRNQPLQVSLNANVTIAPKPDLFSADQISSVSLVDLQQYLYGKGFYNSLFNARTRPPIPEVAEILQKQAAGQLTAAQAAQQLSVLKTQDVRSDMEKYLYRPQVNQQYYLNLSGSGNNIRYLISTGYDRTGSTLKGNDQERLTVRSNNLIDLTKKWQLQTDLILTKTSQRANSPGGYGQITNGTTAISPYARLVNPDGSPAAVDIYYRSFYTDTAGAGKLLDWKYRPLQELASNDRTTGVTDLLANIGSTYKVSNWLTADVKYQYEQSWSDYRELNDLNTFFTRNYINRFTQINGNTVTYIVPKNDILNGTRTSQRTQSARAQLTIDHSWADSRINAIAGGEIRESNSDASSYRTYGYDPQSLTSVNVDYTHTYPTYGNIGGITYLADGTLYKQYLNRFVSVFANAAYTYKNRYTLSASARRDASNLFGVATNQKWVPLWSAGGLWRIHDEPFYHISWLPSLNLRLSYGVSGNLLPNATSITRIQYYTASQSPINVPFVGVAAPPVPQLRWEQVHSWNEGIDFELLNRRISGSVDVYQKNSTDLMNSVLLDPTVGFSTYNENSASIRSHGVDVVLNSVNLDGALKWRTLLLFNYVSYKTTKNLNPPASQGLVSDGLYIFPVVGYNPYVIVSYRWAGLDPQTGDPQGYVNGKVSKDYQAITQNPVSEQAISGSAIPPVFGTLRNNLDWKNWSLSWNITYRFNYFFRRPVVNYSDLINKNIGYSEYDQRWQKPGDEAFTNVPSFVYPDNTLRDNFYRYAEVNVEKADNIKLTDLSLSYQWAPKSKPLGFHSLTFTFYTNQMNIMLWRANKRGLDPDIIYNVKPPVTYAAGIKATL</sequence>
<dbReference type="GO" id="GO:0009279">
    <property type="term" value="C:cell outer membrane"/>
    <property type="evidence" value="ECO:0007669"/>
    <property type="project" value="UniProtKB-SubCell"/>
</dbReference>
<evidence type="ECO:0000256" key="7">
    <source>
        <dbReference type="PROSITE-ProRule" id="PRU01360"/>
    </source>
</evidence>
<feature type="domain" description="TonB-dependent receptor plug" evidence="8">
    <location>
        <begin position="126"/>
        <end position="225"/>
    </location>
</feature>
<dbReference type="PROSITE" id="PS52016">
    <property type="entry name" value="TONB_DEPENDENT_REC_3"/>
    <property type="match status" value="1"/>
</dbReference>